<gene>
    <name evidence="3" type="ORF">DXB16_02140</name>
</gene>
<name>A0A3E5GIR5_9FIRM</name>
<reference evidence="3 4" key="1">
    <citation type="submission" date="2018-08" db="EMBL/GenBank/DDBJ databases">
        <title>A genome reference for cultivated species of the human gut microbiota.</title>
        <authorList>
            <person name="Zou Y."/>
            <person name="Xue W."/>
            <person name="Luo G."/>
        </authorList>
    </citation>
    <scope>NUCLEOTIDE SEQUENCE [LARGE SCALE GENOMIC DNA]</scope>
    <source>
        <strain evidence="3 4">OM02-16</strain>
    </source>
</reference>
<evidence type="ECO:0000256" key="1">
    <source>
        <dbReference type="SAM" id="Coils"/>
    </source>
</evidence>
<dbReference type="Gene3D" id="3.30.930.30">
    <property type="match status" value="1"/>
</dbReference>
<feature type="coiled-coil region" evidence="1">
    <location>
        <begin position="251"/>
        <end position="285"/>
    </location>
</feature>
<dbReference type="AlphaFoldDB" id="A0A3E5GIR5"/>
<keyword evidence="1" id="KW-0175">Coiled coil</keyword>
<accession>A0A3E5GIR5</accession>
<dbReference type="Proteomes" id="UP000261285">
    <property type="component" value="Unassembled WGS sequence"/>
</dbReference>
<organism evidence="3 4">
    <name type="scientific">Dorea longicatena</name>
    <dbReference type="NCBI Taxonomy" id="88431"/>
    <lineage>
        <taxon>Bacteria</taxon>
        <taxon>Bacillati</taxon>
        <taxon>Bacillota</taxon>
        <taxon>Clostridia</taxon>
        <taxon>Lachnospirales</taxon>
        <taxon>Lachnospiraceae</taxon>
        <taxon>Dorea</taxon>
    </lineage>
</organism>
<evidence type="ECO:0000313" key="4">
    <source>
        <dbReference type="Proteomes" id="UP000261285"/>
    </source>
</evidence>
<feature type="region of interest" description="Disordered" evidence="2">
    <location>
        <begin position="1"/>
        <end position="27"/>
    </location>
</feature>
<proteinExistence type="predicted"/>
<dbReference type="EMBL" id="QSVN01000002">
    <property type="protein sequence ID" value="RGO34318.1"/>
    <property type="molecule type" value="Genomic_DNA"/>
</dbReference>
<sequence length="409" mass="48076">MKLTRHNGRSGKNGTYNPRHNDRRFDVGNSEHIDSERAKKNIYWDCYRGYTTAGSREDSSQPDCSFEQVERMYYTEHYSDFVDAQNARNEKTRHTERNRTVGDLLKNSKTCPEETIYQIGTVEESVPPEVLFQIVNEFYGEFERRFGAHVHLLNWALHLDEGTPHIHERHVFDCQNRYGELCPQQEKALEELGIPLPDPDKPKGKHNNRKQTFDSVCRTMLFDISRRHGVHLEQEPSYGGREYLEKQDYILMKQKEKLAAQEQKLEELTLKIEDVETLLDDVSDAAYDKAVEVVADAVRLETHKEDIRLVEESKKWVLSPERKAPQKEREYAAARLDGVIGKIKNTMQTAFAKIQKALMQPETKRAGKERIKEKARESIREQLKKAQEEMERREDMRRRPERKKPDMER</sequence>
<feature type="region of interest" description="Disordered" evidence="2">
    <location>
        <begin position="360"/>
        <end position="409"/>
    </location>
</feature>
<evidence type="ECO:0000256" key="2">
    <source>
        <dbReference type="SAM" id="MobiDB-lite"/>
    </source>
</evidence>
<feature type="compositionally biased region" description="Basic and acidic residues" evidence="2">
    <location>
        <begin position="362"/>
        <end position="409"/>
    </location>
</feature>
<dbReference type="RefSeq" id="WP_117553125.1">
    <property type="nucleotide sequence ID" value="NZ_CABMEZ010000002.1"/>
</dbReference>
<evidence type="ECO:0000313" key="3">
    <source>
        <dbReference type="EMBL" id="RGO34318.1"/>
    </source>
</evidence>
<protein>
    <submittedName>
        <fullName evidence="3">Serine/arginine repetitive matrix protein 2</fullName>
    </submittedName>
</protein>
<comment type="caution">
    <text evidence="3">The sequence shown here is derived from an EMBL/GenBank/DDBJ whole genome shotgun (WGS) entry which is preliminary data.</text>
</comment>